<evidence type="ECO:0000256" key="3">
    <source>
        <dbReference type="ARBA" id="ARBA00022475"/>
    </source>
</evidence>
<dbReference type="RefSeq" id="WP_018208608.1">
    <property type="nucleotide sequence ID" value="NZ_CABFNB010000057.1"/>
</dbReference>
<feature type="transmembrane region" description="Helical" evidence="11">
    <location>
        <begin position="6"/>
        <end position="25"/>
    </location>
</feature>
<comment type="similarity">
    <text evidence="9">Belongs to the TatB family.</text>
</comment>
<dbReference type="InterPro" id="IPR018448">
    <property type="entry name" value="TatB"/>
</dbReference>
<name>A0A6G1WV58_9HYPH</name>
<reference evidence="12" key="1">
    <citation type="journal article" date="2013" name="Genome Biol.">
        <title>Comparative genomics of the core and accessory genomes of 48 Sinorhizobium strains comprising five genospecies.</title>
        <authorList>
            <person name="Sugawara M."/>
            <person name="Epstein B."/>
            <person name="Badgley B.D."/>
            <person name="Unno T."/>
            <person name="Xu L."/>
            <person name="Reese J."/>
            <person name="Gyaneshwar P."/>
            <person name="Denny R."/>
            <person name="Mudge J."/>
            <person name="Bharti A.K."/>
            <person name="Farmer A.D."/>
            <person name="May G.D."/>
            <person name="Woodward J.E."/>
            <person name="Medigue C."/>
            <person name="Vallenet D."/>
            <person name="Lajus A."/>
            <person name="Rouy Z."/>
            <person name="Martinez-Vaz B."/>
            <person name="Tiffin P."/>
            <person name="Young N.D."/>
            <person name="Sadowsky M.J."/>
        </authorList>
    </citation>
    <scope>NUCLEOTIDE SEQUENCE</scope>
    <source>
        <strain evidence="12">M1</strain>
    </source>
</reference>
<keyword evidence="8 9" id="KW-0472">Membrane</keyword>
<evidence type="ECO:0000256" key="6">
    <source>
        <dbReference type="ARBA" id="ARBA00022989"/>
    </source>
</evidence>
<feature type="compositionally biased region" description="Basic and acidic residues" evidence="10">
    <location>
        <begin position="145"/>
        <end position="157"/>
    </location>
</feature>
<evidence type="ECO:0000256" key="1">
    <source>
        <dbReference type="ARBA" id="ARBA00004167"/>
    </source>
</evidence>
<keyword evidence="4 9" id="KW-0812">Transmembrane</keyword>
<dbReference type="HAMAP" id="MF_00237">
    <property type="entry name" value="TatB"/>
    <property type="match status" value="1"/>
</dbReference>
<feature type="compositionally biased region" description="Low complexity" evidence="10">
    <location>
        <begin position="158"/>
        <end position="190"/>
    </location>
</feature>
<comment type="subunit">
    <text evidence="9">The Tat system comprises two distinct complexes: a TatABC complex, containing multiple copies of TatA, TatB and TatC subunits, and a separate TatA complex, containing only TatA subunits. Substrates initially bind to the TatABC complex, which probably triggers association of the separate TatA complex to form the active translocon.</text>
</comment>
<dbReference type="InterPro" id="IPR003369">
    <property type="entry name" value="TatA/B/E"/>
</dbReference>
<evidence type="ECO:0000256" key="7">
    <source>
        <dbReference type="ARBA" id="ARBA00023010"/>
    </source>
</evidence>
<keyword evidence="6 9" id="KW-1133">Transmembrane helix</keyword>
<feature type="region of interest" description="Disordered" evidence="10">
    <location>
        <begin position="95"/>
        <end position="222"/>
    </location>
</feature>
<evidence type="ECO:0000256" key="9">
    <source>
        <dbReference type="HAMAP-Rule" id="MF_00237"/>
    </source>
</evidence>
<keyword evidence="7 9" id="KW-0811">Translocation</keyword>
<dbReference type="Gene3D" id="1.20.5.3310">
    <property type="match status" value="1"/>
</dbReference>
<comment type="caution">
    <text evidence="12">The sequence shown here is derived from an EMBL/GenBank/DDBJ whole genome shotgun (WGS) entry which is preliminary data.</text>
</comment>
<dbReference type="PRINTS" id="PR01506">
    <property type="entry name" value="TATBPROTEIN"/>
</dbReference>
<dbReference type="GO" id="GO:0008320">
    <property type="term" value="F:protein transmembrane transporter activity"/>
    <property type="evidence" value="ECO:0007669"/>
    <property type="project" value="UniProtKB-UniRule"/>
</dbReference>
<gene>
    <name evidence="9 12" type="primary">tatB</name>
    <name evidence="12" type="ORF">GHJ91_31695</name>
</gene>
<dbReference type="EMBL" id="WISB01000205">
    <property type="protein sequence ID" value="MQW73495.1"/>
    <property type="molecule type" value="Genomic_DNA"/>
</dbReference>
<sequence length="222" mass="23349">MLDIGWTELVVIAIVLIIVVGPKDLPPMLRAFGRMTSKMRGMASDFRRQFDEALREADLDEVRKTISDAQSLNPTTALRDAMNPLRQLGNEIKSDLQKATTPDKASEPPAPEPLVEPARTEAVGETAAKGTDKVTAAAVSSASRQMDRAAEASKASEPKAAAKPKTASKKSAAPLKKPRASAAADAAGEAGPKKSPARKAPSEASPVSKAKTRAVSRKKGDA</sequence>
<evidence type="ECO:0000256" key="2">
    <source>
        <dbReference type="ARBA" id="ARBA00022448"/>
    </source>
</evidence>
<keyword evidence="5 9" id="KW-0653">Protein transport</keyword>
<comment type="subcellular location">
    <subcellularLocation>
        <location evidence="9">Cell membrane</location>
        <topology evidence="9">Single-pass membrane protein</topology>
    </subcellularLocation>
    <subcellularLocation>
        <location evidence="1">Membrane</location>
        <topology evidence="1">Single-pass membrane protein</topology>
    </subcellularLocation>
</comment>
<keyword evidence="2 9" id="KW-0813">Transport</keyword>
<dbReference type="NCBIfam" id="TIGR01410">
    <property type="entry name" value="tatB"/>
    <property type="match status" value="1"/>
</dbReference>
<evidence type="ECO:0000313" key="12">
    <source>
        <dbReference type="EMBL" id="MQW73495.1"/>
    </source>
</evidence>
<feature type="compositionally biased region" description="Basic residues" evidence="10">
    <location>
        <begin position="210"/>
        <end position="222"/>
    </location>
</feature>
<protein>
    <recommendedName>
        <fullName evidence="9">Sec-independent protein translocase protein TatB</fullName>
    </recommendedName>
</protein>
<evidence type="ECO:0000256" key="11">
    <source>
        <dbReference type="SAM" id="Phobius"/>
    </source>
</evidence>
<dbReference type="GO" id="GO:0033281">
    <property type="term" value="C:TAT protein transport complex"/>
    <property type="evidence" value="ECO:0007669"/>
    <property type="project" value="UniProtKB-UniRule"/>
</dbReference>
<dbReference type="AlphaFoldDB" id="A0A6G1WV58"/>
<evidence type="ECO:0000256" key="5">
    <source>
        <dbReference type="ARBA" id="ARBA00022927"/>
    </source>
</evidence>
<proteinExistence type="inferred from homology"/>
<evidence type="ECO:0000256" key="8">
    <source>
        <dbReference type="ARBA" id="ARBA00023136"/>
    </source>
</evidence>
<dbReference type="GO" id="GO:0043953">
    <property type="term" value="P:protein transport by the Tat complex"/>
    <property type="evidence" value="ECO:0007669"/>
    <property type="project" value="UniProtKB-UniRule"/>
</dbReference>
<keyword evidence="3 9" id="KW-1003">Cell membrane</keyword>
<evidence type="ECO:0000256" key="10">
    <source>
        <dbReference type="SAM" id="MobiDB-lite"/>
    </source>
</evidence>
<organism evidence="12">
    <name type="scientific">Sinorhizobium medicae</name>
    <dbReference type="NCBI Taxonomy" id="110321"/>
    <lineage>
        <taxon>Bacteria</taxon>
        <taxon>Pseudomonadati</taxon>
        <taxon>Pseudomonadota</taxon>
        <taxon>Alphaproteobacteria</taxon>
        <taxon>Hyphomicrobiales</taxon>
        <taxon>Rhizobiaceae</taxon>
        <taxon>Sinorhizobium/Ensifer group</taxon>
        <taxon>Sinorhizobium</taxon>
    </lineage>
</organism>
<accession>A0A6G1WV58</accession>
<comment type="function">
    <text evidence="9">Part of the twin-arginine translocation (Tat) system that transports large folded proteins containing a characteristic twin-arginine motif in their signal peptide across membranes. Together with TatC, TatB is part of a receptor directly interacting with Tat signal peptides. TatB may form an oligomeric binding site that transiently accommodates folded Tat precursor proteins before their translocation.</text>
</comment>
<evidence type="ECO:0000256" key="4">
    <source>
        <dbReference type="ARBA" id="ARBA00022692"/>
    </source>
</evidence>
<dbReference type="Pfam" id="PF02416">
    <property type="entry name" value="TatA_B_E"/>
    <property type="match status" value="1"/>
</dbReference>